<evidence type="ECO:0000313" key="5">
    <source>
        <dbReference type="Proteomes" id="UP000240912"/>
    </source>
</evidence>
<comment type="caution">
    <text evidence="4">The sequence shown here is derived from an EMBL/GenBank/DDBJ whole genome shotgun (WGS) entry which is preliminary data.</text>
</comment>
<dbReference type="AlphaFoldDB" id="A0A2T3HL13"/>
<organism evidence="4 5">
    <name type="scientific">Pedobacter yulinensis</name>
    <dbReference type="NCBI Taxonomy" id="2126353"/>
    <lineage>
        <taxon>Bacteria</taxon>
        <taxon>Pseudomonadati</taxon>
        <taxon>Bacteroidota</taxon>
        <taxon>Sphingobacteriia</taxon>
        <taxon>Sphingobacteriales</taxon>
        <taxon>Sphingobacteriaceae</taxon>
        <taxon>Pedobacter</taxon>
    </lineage>
</organism>
<dbReference type="Gene3D" id="3.30.530.20">
    <property type="match status" value="2"/>
</dbReference>
<protein>
    <submittedName>
        <fullName evidence="4">SRPBCC domain-containing protein</fullName>
    </submittedName>
</protein>
<sequence length="303" mass="34338">MRNEDFSTTITVAATPAEVFQAISHVRGWWSENVSGHTDRANGEFTYHYQDVHRAKMQITTFKPDQRMVWHVIDNYFKFTTDETEWTGTNIIFDISKQDDRTVLRFTHEGLVPAFECFQICHDAWTHYIQDSLKNLIETGKGSPTPLDTADPEPATPAGHTGSAKSICHRLLIGVPVEKVFAALSTQDGLAGWWTPDTMAKPQVGSIARFVFDDYFKEMEVVELKPYSKVKWHCLQAYHEWIGTTVTFETVPHQQGAILLFRHEGWKDYSDEFASCSYAWALFLGSLKALCETGTGTPYPAIG</sequence>
<dbReference type="Proteomes" id="UP000240912">
    <property type="component" value="Unassembled WGS sequence"/>
</dbReference>
<evidence type="ECO:0000256" key="1">
    <source>
        <dbReference type="ARBA" id="ARBA00006817"/>
    </source>
</evidence>
<gene>
    <name evidence="4" type="ORF">C7T94_10935</name>
</gene>
<evidence type="ECO:0000259" key="3">
    <source>
        <dbReference type="Pfam" id="PF08327"/>
    </source>
</evidence>
<accession>A0A2T3HL13</accession>
<feature type="domain" description="Activator of Hsp90 ATPase homologue 1/2-like C-terminal" evidence="3">
    <location>
        <begin position="14"/>
        <end position="138"/>
    </location>
</feature>
<dbReference type="OrthoDB" id="287565at2"/>
<dbReference type="InterPro" id="IPR013538">
    <property type="entry name" value="ASHA1/2-like_C"/>
</dbReference>
<dbReference type="Pfam" id="PF08327">
    <property type="entry name" value="AHSA1"/>
    <property type="match status" value="2"/>
</dbReference>
<feature type="domain" description="Activator of Hsp90 ATPase homologue 1/2-like C-terminal" evidence="3">
    <location>
        <begin position="175"/>
        <end position="291"/>
    </location>
</feature>
<evidence type="ECO:0000313" key="4">
    <source>
        <dbReference type="EMBL" id="PST83116.1"/>
    </source>
</evidence>
<dbReference type="InterPro" id="IPR023393">
    <property type="entry name" value="START-like_dom_sf"/>
</dbReference>
<reference evidence="4 5" key="1">
    <citation type="submission" date="2018-03" db="EMBL/GenBank/DDBJ databases">
        <authorList>
            <person name="Keele B.F."/>
        </authorList>
    </citation>
    <scope>NUCLEOTIDE SEQUENCE [LARGE SCALE GENOMIC DNA]</scope>
    <source>
        <strain evidence="4 5">YL28-9</strain>
    </source>
</reference>
<dbReference type="SUPFAM" id="SSF55961">
    <property type="entry name" value="Bet v1-like"/>
    <property type="match status" value="2"/>
</dbReference>
<proteinExistence type="inferred from homology"/>
<name>A0A2T3HL13_9SPHI</name>
<dbReference type="CDD" id="cd07814">
    <property type="entry name" value="SRPBCC_CalC_Aha1-like"/>
    <property type="match status" value="2"/>
</dbReference>
<feature type="region of interest" description="Disordered" evidence="2">
    <location>
        <begin position="140"/>
        <end position="161"/>
    </location>
</feature>
<comment type="similarity">
    <text evidence="1">Belongs to the AHA1 family.</text>
</comment>
<dbReference type="RefSeq" id="WP_107215376.1">
    <property type="nucleotide sequence ID" value="NZ_KZ686269.1"/>
</dbReference>
<keyword evidence="5" id="KW-1185">Reference proteome</keyword>
<dbReference type="EMBL" id="PYLS01000005">
    <property type="protein sequence ID" value="PST83116.1"/>
    <property type="molecule type" value="Genomic_DNA"/>
</dbReference>
<evidence type="ECO:0000256" key="2">
    <source>
        <dbReference type="SAM" id="MobiDB-lite"/>
    </source>
</evidence>